<evidence type="ECO:0000313" key="2">
    <source>
        <dbReference type="Proteomes" id="UP000739411"/>
    </source>
</evidence>
<dbReference type="Proteomes" id="UP000739411">
    <property type="component" value="Unassembled WGS sequence"/>
</dbReference>
<gene>
    <name evidence="1" type="ORF">IPJ38_23335</name>
</gene>
<dbReference type="AlphaFoldDB" id="A0A935K795"/>
<dbReference type="EMBL" id="JADJMS010000054">
    <property type="protein sequence ID" value="MBK7417568.1"/>
    <property type="molecule type" value="Genomic_DNA"/>
</dbReference>
<reference evidence="1 2" key="1">
    <citation type="submission" date="2020-10" db="EMBL/GenBank/DDBJ databases">
        <title>Connecting structure to function with the recovery of over 1000 high-quality activated sludge metagenome-assembled genomes encoding full-length rRNA genes using long-read sequencing.</title>
        <authorList>
            <person name="Singleton C.M."/>
            <person name="Petriglieri F."/>
            <person name="Kristensen J.M."/>
            <person name="Kirkegaard R.H."/>
            <person name="Michaelsen T.Y."/>
            <person name="Andersen M.H."/>
            <person name="Karst S.M."/>
            <person name="Dueholm M.S."/>
            <person name="Nielsen P.H."/>
            <person name="Albertsen M."/>
        </authorList>
    </citation>
    <scope>NUCLEOTIDE SEQUENCE [LARGE SCALE GENOMIC DNA]</scope>
    <source>
        <strain evidence="1">EsbW_18-Q3-R4-48_BATAC.463</strain>
    </source>
</reference>
<proteinExistence type="predicted"/>
<sequence>MDSDGVAQQNTVDWVAGLDFSLPAESRLNLQVFQRQYMNYDPYNISTNAKMATAYYFNSKFFTNPGKYKHYLSQVPIDPTGYSAPAPSGVLNVTGEWWLVQTSSMDQPWECSGDMTKRIGFIQKSEAVSDSIQVQMTIRDCQTLRSTRQIA</sequence>
<protein>
    <submittedName>
        <fullName evidence="1">Uncharacterized protein</fullName>
    </submittedName>
</protein>
<accession>A0A935K795</accession>
<comment type="caution">
    <text evidence="1">The sequence shown here is derived from an EMBL/GenBank/DDBJ whole genome shotgun (WGS) entry which is preliminary data.</text>
</comment>
<organism evidence="1 2">
    <name type="scientific">Candidatus Dechloromonas phosphorivorans</name>
    <dbReference type="NCBI Taxonomy" id="2899244"/>
    <lineage>
        <taxon>Bacteria</taxon>
        <taxon>Pseudomonadati</taxon>
        <taxon>Pseudomonadota</taxon>
        <taxon>Betaproteobacteria</taxon>
        <taxon>Rhodocyclales</taxon>
        <taxon>Azonexaceae</taxon>
        <taxon>Dechloromonas</taxon>
    </lineage>
</organism>
<name>A0A935K795_9RHOO</name>
<evidence type="ECO:0000313" key="1">
    <source>
        <dbReference type="EMBL" id="MBK7417568.1"/>
    </source>
</evidence>